<accession>A0A2U2BCS3</accession>
<comment type="caution">
    <text evidence="1">The sequence shown here is derived from an EMBL/GenBank/DDBJ whole genome shotgun (WGS) entry which is preliminary data.</text>
</comment>
<proteinExistence type="predicted"/>
<keyword evidence="2" id="KW-1185">Reference proteome</keyword>
<dbReference type="AlphaFoldDB" id="A0A2U2BCS3"/>
<evidence type="ECO:0008006" key="3">
    <source>
        <dbReference type="Google" id="ProtNLM"/>
    </source>
</evidence>
<name>A0A2U2BCS3_9BACT</name>
<gene>
    <name evidence="1" type="ORF">DDZ16_04615</name>
</gene>
<protein>
    <recommendedName>
        <fullName evidence="3">UspA domain-containing protein</fullName>
    </recommendedName>
</protein>
<dbReference type="RefSeq" id="WP_109263246.1">
    <property type="nucleotide sequence ID" value="NZ_QEWP01000002.1"/>
</dbReference>
<dbReference type="EMBL" id="QEWP01000002">
    <property type="protein sequence ID" value="PWE00875.1"/>
    <property type="molecule type" value="Genomic_DNA"/>
</dbReference>
<dbReference type="OrthoDB" id="1093350at2"/>
<organism evidence="1 2">
    <name type="scientific">Marinilabilia rubra</name>
    <dbReference type="NCBI Taxonomy" id="2162893"/>
    <lineage>
        <taxon>Bacteria</taxon>
        <taxon>Pseudomonadati</taxon>
        <taxon>Bacteroidota</taxon>
        <taxon>Bacteroidia</taxon>
        <taxon>Marinilabiliales</taxon>
        <taxon>Marinilabiliaceae</taxon>
        <taxon>Marinilabilia</taxon>
    </lineage>
</organism>
<evidence type="ECO:0000313" key="2">
    <source>
        <dbReference type="Proteomes" id="UP000244956"/>
    </source>
</evidence>
<reference evidence="1 2" key="1">
    <citation type="submission" date="2018-05" db="EMBL/GenBank/DDBJ databases">
        <title>Marinilabilia rubrum sp. nov., isolated from saltern sediment.</title>
        <authorList>
            <person name="Zhang R."/>
        </authorList>
    </citation>
    <scope>NUCLEOTIDE SEQUENCE [LARGE SCALE GENOMIC DNA]</scope>
    <source>
        <strain evidence="1 2">WTE16</strain>
    </source>
</reference>
<evidence type="ECO:0000313" key="1">
    <source>
        <dbReference type="EMBL" id="PWE00875.1"/>
    </source>
</evidence>
<dbReference type="Proteomes" id="UP000244956">
    <property type="component" value="Unassembled WGS sequence"/>
</dbReference>
<sequence length="260" mass="29923">MSNIFLPISSKEDYNVLVPFCERLARRLDFSLTISTCEDHGLQLKNQLRPHDERVVGSEKNFYKVIESNVNNAEADISMVCIYPGTIRLDANHNCLRFFSRLRTLTVPYFLLPDLIQKNWMPENVFFPICARDGEKEASAWAGFWTRHTGGQLHLVHPKIKYHDKHKAVFANLNFIKRLLEKSGIAYKTLSYGFNKKETVSYSLEMAKRSNSGLLILSANRLNSPEYIFTGPPEKKILKNRSNTPVLFVNPRHDLYLPCG</sequence>